<dbReference type="InterPro" id="IPR005069">
    <property type="entry name" value="Nucl-diP-sugar_transferase"/>
</dbReference>
<organism evidence="4 5">
    <name type="scientific">Oryza sativa subsp. indica</name>
    <name type="common">Rice</name>
    <dbReference type="NCBI Taxonomy" id="39946"/>
    <lineage>
        <taxon>Eukaryota</taxon>
        <taxon>Viridiplantae</taxon>
        <taxon>Streptophyta</taxon>
        <taxon>Embryophyta</taxon>
        <taxon>Tracheophyta</taxon>
        <taxon>Spermatophyta</taxon>
        <taxon>Magnoliopsida</taxon>
        <taxon>Liliopsida</taxon>
        <taxon>Poales</taxon>
        <taxon>Poaceae</taxon>
        <taxon>BOP clade</taxon>
        <taxon>Oryzoideae</taxon>
        <taxon>Oryzeae</taxon>
        <taxon>Oryzinae</taxon>
        <taxon>Oryza</taxon>
        <taxon>Oryza sativa</taxon>
    </lineage>
</organism>
<evidence type="ECO:0000259" key="3">
    <source>
        <dbReference type="Pfam" id="PF03407"/>
    </source>
</evidence>
<dbReference type="STRING" id="39946.B8ANP0"/>
<dbReference type="Pfam" id="PF03407">
    <property type="entry name" value="Nucleotid_trans"/>
    <property type="match status" value="1"/>
</dbReference>
<reference evidence="4 5" key="1">
    <citation type="journal article" date="2005" name="PLoS Biol.">
        <title>The genomes of Oryza sativa: a history of duplications.</title>
        <authorList>
            <person name="Yu J."/>
            <person name="Wang J."/>
            <person name="Lin W."/>
            <person name="Li S."/>
            <person name="Li H."/>
            <person name="Zhou J."/>
            <person name="Ni P."/>
            <person name="Dong W."/>
            <person name="Hu S."/>
            <person name="Zeng C."/>
            <person name="Zhang J."/>
            <person name="Zhang Y."/>
            <person name="Li R."/>
            <person name="Xu Z."/>
            <person name="Li S."/>
            <person name="Li X."/>
            <person name="Zheng H."/>
            <person name="Cong L."/>
            <person name="Lin L."/>
            <person name="Yin J."/>
            <person name="Geng J."/>
            <person name="Li G."/>
            <person name="Shi J."/>
            <person name="Liu J."/>
            <person name="Lv H."/>
            <person name="Li J."/>
            <person name="Wang J."/>
            <person name="Deng Y."/>
            <person name="Ran L."/>
            <person name="Shi X."/>
            <person name="Wang X."/>
            <person name="Wu Q."/>
            <person name="Li C."/>
            <person name="Ren X."/>
            <person name="Wang J."/>
            <person name="Wang X."/>
            <person name="Li D."/>
            <person name="Liu D."/>
            <person name="Zhang X."/>
            <person name="Ji Z."/>
            <person name="Zhao W."/>
            <person name="Sun Y."/>
            <person name="Zhang Z."/>
            <person name="Bao J."/>
            <person name="Han Y."/>
            <person name="Dong L."/>
            <person name="Ji J."/>
            <person name="Chen P."/>
            <person name="Wu S."/>
            <person name="Liu J."/>
            <person name="Xiao Y."/>
            <person name="Bu D."/>
            <person name="Tan J."/>
            <person name="Yang L."/>
            <person name="Ye C."/>
            <person name="Zhang J."/>
            <person name="Xu J."/>
            <person name="Zhou Y."/>
            <person name="Yu Y."/>
            <person name="Zhang B."/>
            <person name="Zhuang S."/>
            <person name="Wei H."/>
            <person name="Liu B."/>
            <person name="Lei M."/>
            <person name="Yu H."/>
            <person name="Li Y."/>
            <person name="Xu H."/>
            <person name="Wei S."/>
            <person name="He X."/>
            <person name="Fang L."/>
            <person name="Zhang Z."/>
            <person name="Zhang Y."/>
            <person name="Huang X."/>
            <person name="Su Z."/>
            <person name="Tong W."/>
            <person name="Li J."/>
            <person name="Tong Z."/>
            <person name="Li S."/>
            <person name="Ye J."/>
            <person name="Wang L."/>
            <person name="Fang L."/>
            <person name="Lei T."/>
            <person name="Chen C."/>
            <person name="Chen H."/>
            <person name="Xu Z."/>
            <person name="Li H."/>
            <person name="Huang H."/>
            <person name="Zhang F."/>
            <person name="Xu H."/>
            <person name="Li N."/>
            <person name="Zhao C."/>
            <person name="Li S."/>
            <person name="Dong L."/>
            <person name="Huang Y."/>
            <person name="Li L."/>
            <person name="Xi Y."/>
            <person name="Qi Q."/>
            <person name="Li W."/>
            <person name="Zhang B."/>
            <person name="Hu W."/>
            <person name="Zhang Y."/>
            <person name="Tian X."/>
            <person name="Jiao Y."/>
            <person name="Liang X."/>
            <person name="Jin J."/>
            <person name="Gao L."/>
            <person name="Zheng W."/>
            <person name="Hao B."/>
            <person name="Liu S."/>
            <person name="Wang W."/>
            <person name="Yuan L."/>
            <person name="Cao M."/>
            <person name="McDermott J."/>
            <person name="Samudrala R."/>
            <person name="Wang J."/>
            <person name="Wong G.K."/>
            <person name="Yang H."/>
        </authorList>
    </citation>
    <scope>NUCLEOTIDE SEQUENCE [LARGE SCALE GENOMIC DNA]</scope>
    <source>
        <strain evidence="5">cv. 93-11</strain>
    </source>
</reference>
<dbReference type="EMBL" id="CM000128">
    <property type="protein sequence ID" value="EEC76541.1"/>
    <property type="molecule type" value="Genomic_DNA"/>
</dbReference>
<evidence type="ECO:0000313" key="4">
    <source>
        <dbReference type="EMBL" id="EEC76541.1"/>
    </source>
</evidence>
<dbReference type="InterPro" id="IPR044821">
    <property type="entry name" value="At1g28695/At4g15970-like"/>
</dbReference>
<dbReference type="AlphaFoldDB" id="B8ANP0"/>
<sequence length="258" mass="27682">MAPKVAVTEATGRQAASFVLGCVATLTVMLLFQYQAPPDYGRAARSPVQFSTSRDQLLLHCGGNGTAPPPPVIARGGEEANITGKPPTTATAVAEEQPPTKPPATSTASSPTHHIPATSTDLEEEGGEFRGLAAAVARAATDDRTPSARTIAMTKEWHEARSSHPGLNEQPVFNHIKKKLVKKLKLKVQYLDTAYIGGFCSYGKDLSKICTMHANCCIGLQSKISDLKGVLADWKNYTRLPPWAKPNARWTVPGKCIH</sequence>
<evidence type="ECO:0000313" key="5">
    <source>
        <dbReference type="Proteomes" id="UP000007015"/>
    </source>
</evidence>
<feature type="region of interest" description="Disordered" evidence="1">
    <location>
        <begin position="77"/>
        <end position="126"/>
    </location>
</feature>
<dbReference type="HOGENOM" id="CLU_1079232_0_0_1"/>
<evidence type="ECO:0000256" key="2">
    <source>
        <dbReference type="SAM" id="Phobius"/>
    </source>
</evidence>
<keyword evidence="2" id="KW-0472">Membrane</keyword>
<feature type="domain" description="Nucleotide-diphospho-sugar transferase" evidence="3">
    <location>
        <begin position="146"/>
        <end position="227"/>
    </location>
</feature>
<protein>
    <recommendedName>
        <fullName evidence="3">Nucleotide-diphospho-sugar transferase domain-containing protein</fullName>
    </recommendedName>
</protein>
<name>B8ANP0_ORYSI</name>
<accession>B8ANP0</accession>
<keyword evidence="5" id="KW-1185">Reference proteome</keyword>
<keyword evidence="2" id="KW-0812">Transmembrane</keyword>
<dbReference type="Proteomes" id="UP000007015">
    <property type="component" value="Chromosome 3"/>
</dbReference>
<dbReference type="PANTHER" id="PTHR46038:SF1">
    <property type="entry name" value="GLYCOSYLTRANSFERASE"/>
    <property type="match status" value="1"/>
</dbReference>
<feature type="transmembrane region" description="Helical" evidence="2">
    <location>
        <begin position="15"/>
        <end position="32"/>
    </location>
</feature>
<feature type="compositionally biased region" description="Low complexity" evidence="1">
    <location>
        <begin position="103"/>
        <end position="112"/>
    </location>
</feature>
<dbReference type="Gramene" id="BGIOSGA013947-TA">
    <property type="protein sequence ID" value="BGIOSGA013947-PA"/>
    <property type="gene ID" value="BGIOSGA013947"/>
</dbReference>
<gene>
    <name evidence="4" type="ORF">OsI_14334</name>
</gene>
<proteinExistence type="predicted"/>
<keyword evidence="2" id="KW-1133">Transmembrane helix</keyword>
<dbReference type="OMA" id="QHHRRNA"/>
<evidence type="ECO:0000256" key="1">
    <source>
        <dbReference type="SAM" id="MobiDB-lite"/>
    </source>
</evidence>
<dbReference type="PANTHER" id="PTHR46038">
    <property type="entry name" value="EXPRESSED PROTEIN-RELATED"/>
    <property type="match status" value="1"/>
</dbReference>